<evidence type="ECO:0000313" key="4">
    <source>
        <dbReference type="Proteomes" id="UP000238650"/>
    </source>
</evidence>
<accession>A0A2S9QLV0</accession>
<dbReference type="EMBL" id="MWZD01000018">
    <property type="protein sequence ID" value="PRI10570.1"/>
    <property type="molecule type" value="Genomic_DNA"/>
</dbReference>
<dbReference type="Proteomes" id="UP000238650">
    <property type="component" value="Unassembled WGS sequence"/>
</dbReference>
<protein>
    <recommendedName>
        <fullName evidence="2">FHA domain-containing protein</fullName>
    </recommendedName>
</protein>
<dbReference type="AlphaFoldDB" id="A0A2S9QLV0"/>
<dbReference type="RefSeq" id="WP_219845115.1">
    <property type="nucleotide sequence ID" value="NZ_MWZD01000018.1"/>
</dbReference>
<evidence type="ECO:0000259" key="2">
    <source>
        <dbReference type="PROSITE" id="PS50006"/>
    </source>
</evidence>
<keyword evidence="1" id="KW-0597">Phosphoprotein</keyword>
<evidence type="ECO:0000256" key="1">
    <source>
        <dbReference type="ARBA" id="ARBA00022553"/>
    </source>
</evidence>
<feature type="domain" description="FHA" evidence="2">
    <location>
        <begin position="128"/>
        <end position="177"/>
    </location>
</feature>
<dbReference type="Gene3D" id="2.60.200.20">
    <property type="match status" value="1"/>
</dbReference>
<gene>
    <name evidence="3" type="ORF">B4915_11265</name>
</gene>
<dbReference type="InterPro" id="IPR032030">
    <property type="entry name" value="YscD_cytoplasmic_dom"/>
</dbReference>
<dbReference type="PROSITE" id="PS50006">
    <property type="entry name" value="FHA_DOMAIN"/>
    <property type="match status" value="1"/>
</dbReference>
<keyword evidence="4" id="KW-1185">Reference proteome</keyword>
<dbReference type="InterPro" id="IPR000253">
    <property type="entry name" value="FHA_dom"/>
</dbReference>
<reference evidence="3 4" key="1">
    <citation type="journal article" date="2017" name="New Microbes New Infect">
        <title>Genome sequence of 'Leucobacter massiliensis' sp. nov. isolated from human pharynx after travel to the 2014 Hajj.</title>
        <authorList>
            <person name="Leangapichart T."/>
            <person name="Gautret P."/>
            <person name="Nguyen T.T."/>
            <person name="Armstrong N."/>
            <person name="Rolain J.M."/>
        </authorList>
    </citation>
    <scope>NUCLEOTIDE SEQUENCE [LARGE SCALE GENOMIC DNA]</scope>
    <source>
        <strain evidence="3 4">122RC15</strain>
    </source>
</reference>
<evidence type="ECO:0000313" key="3">
    <source>
        <dbReference type="EMBL" id="PRI10570.1"/>
    </source>
</evidence>
<organism evidence="3 4">
    <name type="scientific">Leucobacter massiliensis</name>
    <dbReference type="NCBI Taxonomy" id="1686285"/>
    <lineage>
        <taxon>Bacteria</taxon>
        <taxon>Bacillati</taxon>
        <taxon>Actinomycetota</taxon>
        <taxon>Actinomycetes</taxon>
        <taxon>Micrococcales</taxon>
        <taxon>Microbacteriaceae</taxon>
        <taxon>Leucobacter</taxon>
    </lineage>
</organism>
<comment type="caution">
    <text evidence="3">The sequence shown here is derived from an EMBL/GenBank/DDBJ whole genome shotgun (WGS) entry which is preliminary data.</text>
</comment>
<dbReference type="SMART" id="SM00240">
    <property type="entry name" value="FHA"/>
    <property type="match status" value="1"/>
</dbReference>
<dbReference type="SUPFAM" id="SSF49879">
    <property type="entry name" value="SMAD/FHA domain"/>
    <property type="match status" value="1"/>
</dbReference>
<name>A0A2S9QLV0_9MICO</name>
<dbReference type="Pfam" id="PF16697">
    <property type="entry name" value="Yop-YscD_cpl"/>
    <property type="match status" value="1"/>
</dbReference>
<sequence>MKLRVSLALPQGGVRDITLVCDVTTTVADVARTLLLAGTGHDPRLAEIARQRLAPVPLRARSSAVAPLLLLDPASPIGSSGLQPGWIIDAVLEFGPSGGARVIEPAGTVEVHSGRHRGAVFSLIAGQNLIGRDRESRIFLSDGSVSRRHATIDLTPAGITIRDLGSANGILIDGHAVTEHRVAAPCMVTLGEVELRIVPGPPASPPPQLSHRVMHTRAPRIAPHFPATVRELPGGRSAGLGATFFF</sequence>
<proteinExistence type="predicted"/>
<dbReference type="InterPro" id="IPR008984">
    <property type="entry name" value="SMAD_FHA_dom_sf"/>
</dbReference>
<dbReference type="CDD" id="cd00060">
    <property type="entry name" value="FHA"/>
    <property type="match status" value="1"/>
</dbReference>